<dbReference type="Gene3D" id="4.10.60.10">
    <property type="entry name" value="Zinc finger, CCHC-type"/>
    <property type="match status" value="5"/>
</dbReference>
<dbReference type="SUPFAM" id="SSF57756">
    <property type="entry name" value="Retrovirus zinc finger-like domains"/>
    <property type="match status" value="6"/>
</dbReference>
<dbReference type="PANTHER" id="PTHR23002">
    <property type="entry name" value="ZINC FINGER CCHC DOMAIN CONTAINING PROTEIN"/>
    <property type="match status" value="1"/>
</dbReference>
<dbReference type="GO" id="GO:0003676">
    <property type="term" value="F:nucleic acid binding"/>
    <property type="evidence" value="ECO:0007669"/>
    <property type="project" value="InterPro"/>
</dbReference>
<comment type="caution">
    <text evidence="4">The sequence shown here is derived from an EMBL/GenBank/DDBJ whole genome shotgun (WGS) entry which is preliminary data.</text>
</comment>
<gene>
    <name evidence="4" type="ORF">N7460_001692</name>
</gene>
<evidence type="ECO:0000313" key="4">
    <source>
        <dbReference type="EMBL" id="KAJ6051158.1"/>
    </source>
</evidence>
<feature type="domain" description="CCHC-type" evidence="3">
    <location>
        <begin position="310"/>
        <end position="325"/>
    </location>
</feature>
<evidence type="ECO:0000256" key="1">
    <source>
        <dbReference type="PROSITE-ProRule" id="PRU00047"/>
    </source>
</evidence>
<feature type="compositionally biased region" description="Polar residues" evidence="2">
    <location>
        <begin position="43"/>
        <end position="55"/>
    </location>
</feature>
<keyword evidence="1" id="KW-0863">Zinc-finger</keyword>
<keyword evidence="1" id="KW-0862">Zinc</keyword>
<feature type="domain" description="CCHC-type" evidence="3">
    <location>
        <begin position="362"/>
        <end position="377"/>
    </location>
</feature>
<feature type="domain" description="CCHC-type" evidence="3">
    <location>
        <begin position="73"/>
        <end position="88"/>
    </location>
</feature>
<dbReference type="AlphaFoldDB" id="A0AAD6IJ28"/>
<dbReference type="Proteomes" id="UP001219568">
    <property type="component" value="Unassembled WGS sequence"/>
</dbReference>
<dbReference type="InterPro" id="IPR025836">
    <property type="entry name" value="Zn_knuckle_CX2CX4HX4C"/>
</dbReference>
<proteinExistence type="predicted"/>
<feature type="region of interest" description="Disordered" evidence="2">
    <location>
        <begin position="30"/>
        <end position="61"/>
    </location>
</feature>
<feature type="domain" description="CCHC-type" evidence="3">
    <location>
        <begin position="386"/>
        <end position="400"/>
    </location>
</feature>
<feature type="domain" description="CCHC-type" evidence="3">
    <location>
        <begin position="432"/>
        <end position="447"/>
    </location>
</feature>
<feature type="domain" description="CCHC-type" evidence="3">
    <location>
        <begin position="338"/>
        <end position="354"/>
    </location>
</feature>
<reference evidence="4" key="1">
    <citation type="journal article" date="2023" name="IMA Fungus">
        <title>Comparative genomic study of the Penicillium genus elucidates a diverse pangenome and 15 lateral gene transfer events.</title>
        <authorList>
            <person name="Petersen C."/>
            <person name="Sorensen T."/>
            <person name="Nielsen M.R."/>
            <person name="Sondergaard T.E."/>
            <person name="Sorensen J.L."/>
            <person name="Fitzpatrick D.A."/>
            <person name="Frisvad J.C."/>
            <person name="Nielsen K.L."/>
        </authorList>
    </citation>
    <scope>NUCLEOTIDE SEQUENCE</scope>
    <source>
        <strain evidence="4">IBT 15450</strain>
    </source>
</reference>
<feature type="domain" description="CCHC-type" evidence="3">
    <location>
        <begin position="96"/>
        <end position="111"/>
    </location>
</feature>
<dbReference type="InterPro" id="IPR001878">
    <property type="entry name" value="Znf_CCHC"/>
</dbReference>
<feature type="domain" description="CCHC-type" evidence="3">
    <location>
        <begin position="456"/>
        <end position="471"/>
    </location>
</feature>
<dbReference type="Pfam" id="PF14392">
    <property type="entry name" value="zf-CCHC_4"/>
    <property type="match status" value="1"/>
</dbReference>
<name>A0AAD6IJ28_PENCN</name>
<dbReference type="PROSITE" id="PS50158">
    <property type="entry name" value="ZF_CCHC"/>
    <property type="match status" value="11"/>
</dbReference>
<reference evidence="4" key="2">
    <citation type="submission" date="2023-01" db="EMBL/GenBank/DDBJ databases">
        <authorList>
            <person name="Petersen C."/>
        </authorList>
    </citation>
    <scope>NUCLEOTIDE SEQUENCE</scope>
    <source>
        <strain evidence="4">IBT 15450</strain>
    </source>
</reference>
<dbReference type="SMART" id="SM00343">
    <property type="entry name" value="ZnF_C2HC"/>
    <property type="match status" value="13"/>
</dbReference>
<accession>A0AAD6IJ28</accession>
<dbReference type="GO" id="GO:0008270">
    <property type="term" value="F:zinc ion binding"/>
    <property type="evidence" value="ECO:0007669"/>
    <property type="project" value="UniProtKB-KW"/>
</dbReference>
<feature type="domain" description="CCHC-type" evidence="3">
    <location>
        <begin position="119"/>
        <end position="134"/>
    </location>
</feature>
<keyword evidence="5" id="KW-1185">Reference proteome</keyword>
<dbReference type="EMBL" id="JAQJZL010000002">
    <property type="protein sequence ID" value="KAJ6051158.1"/>
    <property type="molecule type" value="Genomic_DNA"/>
</dbReference>
<evidence type="ECO:0000313" key="5">
    <source>
        <dbReference type="Proteomes" id="UP001219568"/>
    </source>
</evidence>
<organism evidence="4 5">
    <name type="scientific">Penicillium canescens</name>
    <dbReference type="NCBI Taxonomy" id="5083"/>
    <lineage>
        <taxon>Eukaryota</taxon>
        <taxon>Fungi</taxon>
        <taxon>Dikarya</taxon>
        <taxon>Ascomycota</taxon>
        <taxon>Pezizomycotina</taxon>
        <taxon>Eurotiomycetes</taxon>
        <taxon>Eurotiomycetidae</taxon>
        <taxon>Eurotiales</taxon>
        <taxon>Aspergillaceae</taxon>
        <taxon>Penicillium</taxon>
    </lineage>
</organism>
<dbReference type="InterPro" id="IPR051714">
    <property type="entry name" value="Znf_CCHC_NABP"/>
</dbReference>
<sequence length="517" mass="57051">MSGWDDGCPPEAGDDTFACGNCGESGHMTRQCPSDGTPLRSKGANTYQRNSSQGNAFGGDFNNYGDQGENRACFNCGQEGHNKADCPEPRKGMGACFNCGEEGHGKAECPEPRKAMGACFNCGEEGHSKADCPNPRVFTGTCRICEKEGHPAAECPDRLPDVCKNCCLEGHKTIDCKSNRKFDLNLVADLLPEEAWARMKTASDEKDLEDFRDALKVYSKAVPDATFLDIENKMREDDFNIFIIALQAEVDVVMSLIDLQGVLDREFQVGFYYSPKASRGRLRDRWPETPEENIERLGNAGLPYERKIPKCNNCDELGHIAKNCKAERNENPERVEIKCNNCEEVGHRVRDCPQKRKHKHGCRNCGAGDHQAADCPEPQSAATVECRKCNEVGHFAKDCPTGGGPRTCRNCGSEDHMARECSEPRDPSTITCRNCEQVGHFSRDCDQPKDWSKVQCNNCGEMGHTNRRCTQPPKDSGEDDYAHHSPSGTPLRGSFADESADFSGHNAESPQAADDGW</sequence>
<feature type="region of interest" description="Disordered" evidence="2">
    <location>
        <begin position="467"/>
        <end position="517"/>
    </location>
</feature>
<keyword evidence="1" id="KW-0479">Metal-binding</keyword>
<dbReference type="InterPro" id="IPR036875">
    <property type="entry name" value="Znf_CCHC_sf"/>
</dbReference>
<evidence type="ECO:0000259" key="3">
    <source>
        <dbReference type="PROSITE" id="PS50158"/>
    </source>
</evidence>
<feature type="domain" description="CCHC-type" evidence="3">
    <location>
        <begin position="19"/>
        <end position="34"/>
    </location>
</feature>
<dbReference type="Pfam" id="PF00098">
    <property type="entry name" value="zf-CCHC"/>
    <property type="match status" value="11"/>
</dbReference>
<protein>
    <recommendedName>
        <fullName evidence="3">CCHC-type domain-containing protein</fullName>
    </recommendedName>
</protein>
<feature type="domain" description="CCHC-type" evidence="3">
    <location>
        <begin position="408"/>
        <end position="423"/>
    </location>
</feature>
<evidence type="ECO:0000256" key="2">
    <source>
        <dbReference type="SAM" id="MobiDB-lite"/>
    </source>
</evidence>